<feature type="transmembrane region" description="Helical" evidence="13">
    <location>
        <begin position="274"/>
        <end position="294"/>
    </location>
</feature>
<evidence type="ECO:0000256" key="13">
    <source>
        <dbReference type="SAM" id="Phobius"/>
    </source>
</evidence>
<dbReference type="SMART" id="SM01381">
    <property type="entry name" value="7TM_GPCR_Srsx"/>
    <property type="match status" value="1"/>
</dbReference>
<dbReference type="STRING" id="6832.A0A553P4J2"/>
<feature type="domain" description="G-protein coupled receptors family 1 profile" evidence="15">
    <location>
        <begin position="217"/>
        <end position="468"/>
    </location>
</feature>
<evidence type="ECO:0000256" key="4">
    <source>
        <dbReference type="ARBA" id="ARBA00022692"/>
    </source>
</evidence>
<feature type="signal peptide" evidence="14">
    <location>
        <begin position="1"/>
        <end position="26"/>
    </location>
</feature>
<dbReference type="PROSITE" id="PS00233">
    <property type="entry name" value="CHIT_BIND_RR_1"/>
    <property type="match status" value="1"/>
</dbReference>
<feature type="compositionally biased region" description="Gly residues" evidence="12">
    <location>
        <begin position="45"/>
        <end position="58"/>
    </location>
</feature>
<dbReference type="GO" id="GO:0004930">
    <property type="term" value="F:G protein-coupled receptor activity"/>
    <property type="evidence" value="ECO:0007669"/>
    <property type="project" value="UniProtKB-KW"/>
</dbReference>
<dbReference type="Gene3D" id="1.20.1070.10">
    <property type="entry name" value="Rhodopsin 7-helix transmembrane proteins"/>
    <property type="match status" value="1"/>
</dbReference>
<feature type="transmembrane region" description="Helical" evidence="13">
    <location>
        <begin position="198"/>
        <end position="227"/>
    </location>
</feature>
<feature type="transmembrane region" description="Helical" evidence="13">
    <location>
        <begin position="234"/>
        <end position="254"/>
    </location>
</feature>
<keyword evidence="8" id="KW-0675">Receptor</keyword>
<sequence>MLVVVSALHNSFATAVFLSSLAVAFGQGLSQYGSGGSQPSNQYSNGGGSGSGSGSFGGGSHQGMPYAYTYEVNAPEYGNEYGHQEQSDGQIVRGSYRVALPDGRIQTVSYTADHENGYQATVEYQGEASFPDQPSRPSGGNQGSYSPARPSSSLPRYSSRNPLNHGVVLAPNCVNTSDEESVPFQVDYDNVSPNMPKWVFHAACTALISIGTFGVMANLTVFVLFLITPMIRTPFNYILMNMIFSDSCIVFYGVPVDFMASYGYGWKLGKQLCLSTGFILTTVGTVSICTLAVLSMQRYLILSRPEKFKISSYSTSGLIVILIWLYTLTVSVPPFFGWGEFVPETSGMTCAPDWESNRHYWYTWWWFVIGFFLPLVVILFTSVLTLRLLKEKSRSFSNTTIRRMSQRRDRRIAAHVIWMNVSFILCWMPYGVITCFYFFGGEGYVTPAVVVIPLMTAKSSVCWNPVIYVAMNPQFRGAFRRFIKGHKSRKMERRWERIQRSEKINQKVVKKLQIPFVTARTHLSISLNEVRVPAMPILKKPLLPREATTNELRTELIQKNLTHQNSLDQSQERWLGITLPDEILIKPIALAEDQSNGHRAIQWAEKQEISSFSRTEDSMEDLGFNDETST</sequence>
<feature type="region of interest" description="Disordered" evidence="12">
    <location>
        <begin position="34"/>
        <end position="58"/>
    </location>
</feature>
<dbReference type="GO" id="GO:0016020">
    <property type="term" value="C:membrane"/>
    <property type="evidence" value="ECO:0007669"/>
    <property type="project" value="UniProtKB-SubCell"/>
</dbReference>
<keyword evidence="17" id="KW-1185">Reference proteome</keyword>
<evidence type="ECO:0000256" key="14">
    <source>
        <dbReference type="SAM" id="SignalP"/>
    </source>
</evidence>
<dbReference type="SUPFAM" id="SSF81321">
    <property type="entry name" value="Family A G protein-coupled receptor-like"/>
    <property type="match status" value="1"/>
</dbReference>
<evidence type="ECO:0000259" key="15">
    <source>
        <dbReference type="PROSITE" id="PS50262"/>
    </source>
</evidence>
<feature type="chain" id="PRO_5022026460" description="G-protein coupled receptors family 1 profile domain-containing protein" evidence="14">
    <location>
        <begin position="27"/>
        <end position="630"/>
    </location>
</feature>
<feature type="transmembrane region" description="Helical" evidence="13">
    <location>
        <begin position="412"/>
        <end position="439"/>
    </location>
</feature>
<keyword evidence="10" id="KW-0844">Vision</keyword>
<evidence type="ECO:0000256" key="7">
    <source>
        <dbReference type="ARBA" id="ARBA00023136"/>
    </source>
</evidence>
<dbReference type="InterPro" id="IPR017452">
    <property type="entry name" value="GPCR_Rhodpsn_7TM"/>
</dbReference>
<feature type="region of interest" description="Disordered" evidence="12">
    <location>
        <begin position="610"/>
        <end position="630"/>
    </location>
</feature>
<evidence type="ECO:0000256" key="12">
    <source>
        <dbReference type="SAM" id="MobiDB-lite"/>
    </source>
</evidence>
<keyword evidence="10" id="KW-0716">Sensory transduction</keyword>
<dbReference type="Proteomes" id="UP000318571">
    <property type="component" value="Chromosome 7"/>
</dbReference>
<dbReference type="PANTHER" id="PTHR24240">
    <property type="entry name" value="OPSIN"/>
    <property type="match status" value="1"/>
</dbReference>
<feature type="compositionally biased region" description="Low complexity" evidence="12">
    <location>
        <begin position="144"/>
        <end position="160"/>
    </location>
</feature>
<evidence type="ECO:0000313" key="16">
    <source>
        <dbReference type="EMBL" id="TRY72607.1"/>
    </source>
</evidence>
<comment type="subcellular location">
    <subcellularLocation>
        <location evidence="1">Membrane</location>
        <topology evidence="1">Multi-pass membrane protein</topology>
    </subcellularLocation>
</comment>
<gene>
    <name evidence="16" type="ORF">TCAL_09979</name>
</gene>
<feature type="transmembrane region" description="Helical" evidence="13">
    <location>
        <begin position="364"/>
        <end position="389"/>
    </location>
</feature>
<comment type="caution">
    <text evidence="16">The sequence shown here is derived from an EMBL/GenBank/DDBJ whole genome shotgun (WGS) entry which is preliminary data.</text>
</comment>
<dbReference type="GO" id="GO:0042302">
    <property type="term" value="F:structural constituent of cuticle"/>
    <property type="evidence" value="ECO:0007669"/>
    <property type="project" value="UniProtKB-UniRule"/>
</dbReference>
<organism evidence="16 17">
    <name type="scientific">Tigriopus californicus</name>
    <name type="common">Marine copepod</name>
    <dbReference type="NCBI Taxonomy" id="6832"/>
    <lineage>
        <taxon>Eukaryota</taxon>
        <taxon>Metazoa</taxon>
        <taxon>Ecdysozoa</taxon>
        <taxon>Arthropoda</taxon>
        <taxon>Crustacea</taxon>
        <taxon>Multicrustacea</taxon>
        <taxon>Hexanauplia</taxon>
        <taxon>Copepoda</taxon>
        <taxon>Harpacticoida</taxon>
        <taxon>Harpacticidae</taxon>
        <taxon>Tigriopus</taxon>
    </lineage>
</organism>
<proteinExistence type="inferred from homology"/>
<evidence type="ECO:0000256" key="10">
    <source>
        <dbReference type="ARBA" id="ARBA00023305"/>
    </source>
</evidence>
<evidence type="ECO:0000256" key="9">
    <source>
        <dbReference type="ARBA" id="ARBA00023224"/>
    </source>
</evidence>
<evidence type="ECO:0000256" key="6">
    <source>
        <dbReference type="ARBA" id="ARBA00023040"/>
    </source>
</evidence>
<keyword evidence="9" id="KW-0807">Transducer</keyword>
<dbReference type="OMA" id="MERRWER"/>
<dbReference type="CDD" id="cd14969">
    <property type="entry name" value="7tmA_Opsins_type2_animals"/>
    <property type="match status" value="1"/>
</dbReference>
<accession>A0A553P4J2</accession>
<keyword evidence="7 13" id="KW-0472">Membrane</keyword>
<dbReference type="AlphaFoldDB" id="A0A553P4J2"/>
<dbReference type="EMBL" id="VCGU01000008">
    <property type="protein sequence ID" value="TRY72607.1"/>
    <property type="molecule type" value="Genomic_DNA"/>
</dbReference>
<name>A0A553P4J2_TIGCA</name>
<dbReference type="InterPro" id="IPR000618">
    <property type="entry name" value="Insect_cuticle"/>
</dbReference>
<evidence type="ECO:0000256" key="8">
    <source>
        <dbReference type="ARBA" id="ARBA00023170"/>
    </source>
</evidence>
<dbReference type="Pfam" id="PF00001">
    <property type="entry name" value="7tm_1"/>
    <property type="match status" value="1"/>
</dbReference>
<dbReference type="InterPro" id="IPR031311">
    <property type="entry name" value="CHIT_BIND_RR_consensus"/>
</dbReference>
<evidence type="ECO:0000256" key="3">
    <source>
        <dbReference type="ARBA" id="ARBA00022460"/>
    </source>
</evidence>
<evidence type="ECO:0000313" key="17">
    <source>
        <dbReference type="Proteomes" id="UP000318571"/>
    </source>
</evidence>
<dbReference type="PRINTS" id="PR00237">
    <property type="entry name" value="GPCRRHODOPSN"/>
</dbReference>
<dbReference type="Pfam" id="PF00379">
    <property type="entry name" value="Chitin_bind_4"/>
    <property type="match status" value="1"/>
</dbReference>
<keyword evidence="4 13" id="KW-0812">Transmembrane</keyword>
<keyword evidence="5 13" id="KW-1133">Transmembrane helix</keyword>
<keyword evidence="6" id="KW-0297">G-protein coupled receptor</keyword>
<dbReference type="PROSITE" id="PS50262">
    <property type="entry name" value="G_PROTEIN_RECEP_F1_2"/>
    <property type="match status" value="1"/>
</dbReference>
<comment type="similarity">
    <text evidence="2">Belongs to the G-protein coupled receptor 1 family.</text>
</comment>
<dbReference type="PROSITE" id="PS51155">
    <property type="entry name" value="CHIT_BIND_RR_2"/>
    <property type="match status" value="1"/>
</dbReference>
<dbReference type="InterPro" id="IPR000276">
    <property type="entry name" value="GPCR_Rhodpsn"/>
</dbReference>
<feature type="transmembrane region" description="Helical" evidence="13">
    <location>
        <begin position="445"/>
        <end position="471"/>
    </location>
</feature>
<evidence type="ECO:0000256" key="5">
    <source>
        <dbReference type="ARBA" id="ARBA00022989"/>
    </source>
</evidence>
<keyword evidence="14" id="KW-0732">Signal</keyword>
<keyword evidence="3 11" id="KW-0193">Cuticle</keyword>
<feature type="compositionally biased region" description="Acidic residues" evidence="12">
    <location>
        <begin position="618"/>
        <end position="630"/>
    </location>
</feature>
<evidence type="ECO:0000256" key="11">
    <source>
        <dbReference type="PROSITE-ProRule" id="PRU00497"/>
    </source>
</evidence>
<feature type="region of interest" description="Disordered" evidence="12">
    <location>
        <begin position="127"/>
        <end position="160"/>
    </location>
</feature>
<evidence type="ECO:0000256" key="1">
    <source>
        <dbReference type="ARBA" id="ARBA00004141"/>
    </source>
</evidence>
<protein>
    <recommendedName>
        <fullName evidence="15">G-protein coupled receptors family 1 profile domain-containing protein</fullName>
    </recommendedName>
</protein>
<feature type="compositionally biased region" description="Low complexity" evidence="12">
    <location>
        <begin position="34"/>
        <end position="44"/>
    </location>
</feature>
<feature type="transmembrane region" description="Helical" evidence="13">
    <location>
        <begin position="315"/>
        <end position="336"/>
    </location>
</feature>
<dbReference type="GO" id="GO:0007601">
    <property type="term" value="P:visual perception"/>
    <property type="evidence" value="ECO:0007669"/>
    <property type="project" value="UniProtKB-KW"/>
</dbReference>
<evidence type="ECO:0000256" key="2">
    <source>
        <dbReference type="ARBA" id="ARBA00010663"/>
    </source>
</evidence>
<dbReference type="InterPro" id="IPR050125">
    <property type="entry name" value="GPCR_opsins"/>
</dbReference>
<reference evidence="16 17" key="1">
    <citation type="journal article" date="2018" name="Nat. Ecol. Evol.">
        <title>Genomic signatures of mitonuclear coevolution across populations of Tigriopus californicus.</title>
        <authorList>
            <person name="Barreto F.S."/>
            <person name="Watson E.T."/>
            <person name="Lima T.G."/>
            <person name="Willett C.S."/>
            <person name="Edmands S."/>
            <person name="Li W."/>
            <person name="Burton R.S."/>
        </authorList>
    </citation>
    <scope>NUCLEOTIDE SEQUENCE [LARGE SCALE GENOMIC DNA]</scope>
    <source>
        <strain evidence="16 17">San Diego</strain>
    </source>
</reference>